<evidence type="ECO:0000259" key="1">
    <source>
        <dbReference type="PROSITE" id="PS50181"/>
    </source>
</evidence>
<accession>A0A9J5XL73</accession>
<sequence>MIPMRRIPTLPQELIVEIFLWLPVMSLMHFTHVHHLRSMTRDGGTRFLMGKAEDLYAVDLNKDGNTSRWNFDRHDQYFNGPCVNGSYCIWNYDKEPVIIFNPSIRKMIVLPYQRKNSHSIKSLYYYSLGYEPVEKKYKVLMQVHNSSGLAQSFIFTLSIDKSWREIKDIINFFPCYSMKVCSIKGFIYMMDYSNNSIVAFDLSVENFKVIGLGDDICKNIFDYDLIEVKGKVALLEKFEKEEWKSHGIHIPSQWNNVEDILKPKYGPPQGFCDSRDGEIIFIAVKNNILFCYFYDVEKISWRYLEIHGAPIEDEINGINIYMIHMRRIPTLPQEIIIEIFVWLPILSLMHFRCVSKFFNSLVLDLNFTYVHHRCSMICDDETKLLIEKIEDLYPVDLNEDGNVSRWSFDCHGQYFNGPCVNGSYCIWKHYKEPIRILNPSTKKMINLRGHIQNFIFTLSIDKTWRKIKSINDNLIVAFDLRAENFKIIELGNDICDNRFSYDLIEVRGKLALLKMEKSWHSSSFAVKTVEDISKPLYSSPQVFYDSRDDEIIFIVMKINILACYFYDVGKNSWRHLEIHEISREDRIYGIKFYVESLYL</sequence>
<dbReference type="AlphaFoldDB" id="A0A9J5XL73"/>
<dbReference type="InterPro" id="IPR001810">
    <property type="entry name" value="F-box_dom"/>
</dbReference>
<evidence type="ECO:0000313" key="2">
    <source>
        <dbReference type="EMBL" id="KAG5588522.1"/>
    </source>
</evidence>
<dbReference type="OrthoDB" id="1292568at2759"/>
<dbReference type="Gene3D" id="1.20.1280.50">
    <property type="match status" value="1"/>
</dbReference>
<dbReference type="PANTHER" id="PTHR31111:SF27">
    <property type="entry name" value="F-BOX DOMAIN-CONTAINING PROTEIN"/>
    <property type="match status" value="1"/>
</dbReference>
<dbReference type="InterPro" id="IPR013187">
    <property type="entry name" value="F-box-assoc_dom_typ3"/>
</dbReference>
<dbReference type="InterPro" id="IPR017451">
    <property type="entry name" value="F-box-assoc_interact_dom"/>
</dbReference>
<dbReference type="NCBIfam" id="TIGR01640">
    <property type="entry name" value="F_box_assoc_1"/>
    <property type="match status" value="1"/>
</dbReference>
<name>A0A9J5XL73_SOLCO</name>
<comment type="caution">
    <text evidence="2">The sequence shown here is derived from an EMBL/GenBank/DDBJ whole genome shotgun (WGS) entry which is preliminary data.</text>
</comment>
<evidence type="ECO:0000313" key="3">
    <source>
        <dbReference type="Proteomes" id="UP000824120"/>
    </source>
</evidence>
<dbReference type="EMBL" id="JACXVP010000009">
    <property type="protein sequence ID" value="KAG5588522.1"/>
    <property type="molecule type" value="Genomic_DNA"/>
</dbReference>
<dbReference type="PROSITE" id="PS50181">
    <property type="entry name" value="FBOX"/>
    <property type="match status" value="1"/>
</dbReference>
<dbReference type="PANTHER" id="PTHR31111">
    <property type="entry name" value="BNAA05G37150D PROTEIN-RELATED"/>
    <property type="match status" value="1"/>
</dbReference>
<dbReference type="InterPro" id="IPR036047">
    <property type="entry name" value="F-box-like_dom_sf"/>
</dbReference>
<protein>
    <recommendedName>
        <fullName evidence="1">F-box domain-containing protein</fullName>
    </recommendedName>
</protein>
<dbReference type="SMART" id="SM00256">
    <property type="entry name" value="FBOX"/>
    <property type="match status" value="2"/>
</dbReference>
<dbReference type="Pfam" id="PF00646">
    <property type="entry name" value="F-box"/>
    <property type="match status" value="1"/>
</dbReference>
<gene>
    <name evidence="2" type="ORF">H5410_048956</name>
</gene>
<organism evidence="2 3">
    <name type="scientific">Solanum commersonii</name>
    <name type="common">Commerson's wild potato</name>
    <name type="synonym">Commerson's nightshade</name>
    <dbReference type="NCBI Taxonomy" id="4109"/>
    <lineage>
        <taxon>Eukaryota</taxon>
        <taxon>Viridiplantae</taxon>
        <taxon>Streptophyta</taxon>
        <taxon>Embryophyta</taxon>
        <taxon>Tracheophyta</taxon>
        <taxon>Spermatophyta</taxon>
        <taxon>Magnoliopsida</taxon>
        <taxon>eudicotyledons</taxon>
        <taxon>Gunneridae</taxon>
        <taxon>Pentapetalae</taxon>
        <taxon>asterids</taxon>
        <taxon>lamiids</taxon>
        <taxon>Solanales</taxon>
        <taxon>Solanaceae</taxon>
        <taxon>Solanoideae</taxon>
        <taxon>Solaneae</taxon>
        <taxon>Solanum</taxon>
    </lineage>
</organism>
<dbReference type="SUPFAM" id="SSF101898">
    <property type="entry name" value="NHL repeat"/>
    <property type="match status" value="1"/>
</dbReference>
<proteinExistence type="predicted"/>
<dbReference type="SUPFAM" id="SSF81383">
    <property type="entry name" value="F-box domain"/>
    <property type="match status" value="1"/>
</dbReference>
<dbReference type="Proteomes" id="UP000824120">
    <property type="component" value="Chromosome 9"/>
</dbReference>
<feature type="domain" description="F-box" evidence="1">
    <location>
        <begin position="325"/>
        <end position="372"/>
    </location>
</feature>
<dbReference type="Pfam" id="PF08268">
    <property type="entry name" value="FBA_3"/>
    <property type="match status" value="2"/>
</dbReference>
<reference evidence="2 3" key="1">
    <citation type="submission" date="2020-09" db="EMBL/GenBank/DDBJ databases">
        <title>De no assembly of potato wild relative species, Solanum commersonii.</title>
        <authorList>
            <person name="Cho K."/>
        </authorList>
    </citation>
    <scope>NUCLEOTIDE SEQUENCE [LARGE SCALE GENOMIC DNA]</scope>
    <source>
        <strain evidence="2">LZ3.2</strain>
        <tissue evidence="2">Leaf</tissue>
    </source>
</reference>
<keyword evidence="3" id="KW-1185">Reference proteome</keyword>